<dbReference type="WBParaSite" id="ACRNAN_scaffold14825.g10072.t1">
    <property type="protein sequence ID" value="ACRNAN_scaffold14825.g10072.t1"/>
    <property type="gene ID" value="ACRNAN_scaffold14825.g10072"/>
</dbReference>
<proteinExistence type="predicted"/>
<dbReference type="Proteomes" id="UP000887540">
    <property type="component" value="Unplaced"/>
</dbReference>
<accession>A0A914CX89</accession>
<reference evidence="3" key="1">
    <citation type="submission" date="2022-11" db="UniProtKB">
        <authorList>
            <consortium name="WormBaseParasite"/>
        </authorList>
    </citation>
    <scope>IDENTIFICATION</scope>
</reference>
<name>A0A914CX89_9BILA</name>
<keyword evidence="2" id="KW-1185">Reference proteome</keyword>
<evidence type="ECO:0000313" key="2">
    <source>
        <dbReference type="Proteomes" id="UP000887540"/>
    </source>
</evidence>
<organism evidence="2 3">
    <name type="scientific">Acrobeloides nanus</name>
    <dbReference type="NCBI Taxonomy" id="290746"/>
    <lineage>
        <taxon>Eukaryota</taxon>
        <taxon>Metazoa</taxon>
        <taxon>Ecdysozoa</taxon>
        <taxon>Nematoda</taxon>
        <taxon>Chromadorea</taxon>
        <taxon>Rhabditida</taxon>
        <taxon>Tylenchina</taxon>
        <taxon>Cephalobomorpha</taxon>
        <taxon>Cephaloboidea</taxon>
        <taxon>Cephalobidae</taxon>
        <taxon>Acrobeloides</taxon>
    </lineage>
</organism>
<protein>
    <submittedName>
        <fullName evidence="3">Uncharacterized protein</fullName>
    </submittedName>
</protein>
<evidence type="ECO:0000256" key="1">
    <source>
        <dbReference type="SAM" id="MobiDB-lite"/>
    </source>
</evidence>
<dbReference type="AlphaFoldDB" id="A0A914CX89"/>
<evidence type="ECO:0000313" key="3">
    <source>
        <dbReference type="WBParaSite" id="ACRNAN_scaffold14825.g10072.t1"/>
    </source>
</evidence>
<feature type="region of interest" description="Disordered" evidence="1">
    <location>
        <begin position="1"/>
        <end position="30"/>
    </location>
</feature>
<sequence>MPKSSKRALPNQWYGEWTPNQGGRGGGGYGPSPYYDGYGGGYPSADVRYGGGSRGPPPRFGYNPYGGAPMGMRPRGGGVPGARMGLSNWMHMHNEEVSGGYSRGYPGTQG</sequence>